<dbReference type="EMBL" id="JOKZ01000204">
    <property type="protein sequence ID" value="KKP01266.1"/>
    <property type="molecule type" value="Genomic_DNA"/>
</dbReference>
<dbReference type="InterPro" id="IPR025533">
    <property type="entry name" value="DUF4419"/>
</dbReference>
<evidence type="ECO:0000313" key="2">
    <source>
        <dbReference type="Proteomes" id="UP000034112"/>
    </source>
</evidence>
<dbReference type="PANTHER" id="PTHR31252:SF11">
    <property type="entry name" value="DUF4419 DOMAIN-CONTAINING PROTEIN"/>
    <property type="match status" value="1"/>
</dbReference>
<comment type="caution">
    <text evidence="1">The sequence shown here is derived from an EMBL/GenBank/DDBJ whole genome shotgun (WGS) entry which is preliminary data.</text>
</comment>
<reference evidence="2" key="1">
    <citation type="journal article" date="2015" name="Genome Announc.">
        <title>Draft whole-genome sequence of the biocontrol agent Trichoderma harzianum T6776.</title>
        <authorList>
            <person name="Baroncelli R."/>
            <person name="Piaggeschi G."/>
            <person name="Fiorini L."/>
            <person name="Bertolini E."/>
            <person name="Zapparata A."/>
            <person name="Pe M.E."/>
            <person name="Sarrocco S."/>
            <person name="Vannacci G."/>
        </authorList>
    </citation>
    <scope>NUCLEOTIDE SEQUENCE [LARGE SCALE GENOMIC DNA]</scope>
    <source>
        <strain evidence="2">T6776</strain>
    </source>
</reference>
<accession>A0A0F9X7U2</accession>
<dbReference type="Pfam" id="PF14388">
    <property type="entry name" value="DUF4419"/>
    <property type="match status" value="1"/>
</dbReference>
<dbReference type="AlphaFoldDB" id="A0A0F9X7U2"/>
<sequence>MAVRTSFSPLPLETNWDKATIIDANERSSFDDITSKCISPYKDDPRRKNKDSYGFRDFPIIASSIGPGKKKDKEFINETVSVPVSAHENGFVQGIIRALNQDVDIVIRPDDVWQAILSQFSLFINGRKNAEHLRHMFVSHEGKMALAPDTITKNLSELDFGKLAQEITSGLQDNVVDPELRKWMLPGFSTTTDHDKAVAAFGMMGAMQKYFDYGAMIGGSFSSVTLLGTRDDWEEIERRVDKLDQYGKECENWACLLQPIIGLMIKAFDKPDSPEVKQFWLDTAWETGPLRMSGDSYKLAGWITAFAYFKDDGSVAEHYDIGGKLWLGQVWYRIIHPDDISSSLVLVPITITDSEAGVQRFCTAVAGTIGMSMSDGGESQPRSKSQPFPAWWIVQEFEEQIAVNHNGTMAG</sequence>
<name>A0A0F9X7U2_TRIHA</name>
<dbReference type="Proteomes" id="UP000034112">
    <property type="component" value="Unassembled WGS sequence"/>
</dbReference>
<protein>
    <recommendedName>
        <fullName evidence="3">DUF4419 domain-containing protein</fullName>
    </recommendedName>
</protein>
<proteinExistence type="predicted"/>
<gene>
    <name evidence="1" type="ORF">THAR02_06624</name>
</gene>
<evidence type="ECO:0000313" key="1">
    <source>
        <dbReference type="EMBL" id="KKP01266.1"/>
    </source>
</evidence>
<dbReference type="PANTHER" id="PTHR31252">
    <property type="entry name" value="DUF4419 DOMAIN-CONTAINING PROTEIN"/>
    <property type="match status" value="1"/>
</dbReference>
<organism evidence="1 2">
    <name type="scientific">Trichoderma harzianum</name>
    <name type="common">Hypocrea lixii</name>
    <dbReference type="NCBI Taxonomy" id="5544"/>
    <lineage>
        <taxon>Eukaryota</taxon>
        <taxon>Fungi</taxon>
        <taxon>Dikarya</taxon>
        <taxon>Ascomycota</taxon>
        <taxon>Pezizomycotina</taxon>
        <taxon>Sordariomycetes</taxon>
        <taxon>Hypocreomycetidae</taxon>
        <taxon>Hypocreales</taxon>
        <taxon>Hypocreaceae</taxon>
        <taxon>Trichoderma</taxon>
    </lineage>
</organism>
<dbReference type="OMA" id="AFCFWDA"/>
<evidence type="ECO:0008006" key="3">
    <source>
        <dbReference type="Google" id="ProtNLM"/>
    </source>
</evidence>
<dbReference type="OrthoDB" id="9978173at2759"/>